<keyword evidence="2" id="KW-0255">Endonuclease</keyword>
<dbReference type="AlphaFoldDB" id="A0A1G1UZY7"/>
<feature type="domain" description="Phospholipase D-like" evidence="1">
    <location>
        <begin position="20"/>
        <end position="144"/>
    </location>
</feature>
<evidence type="ECO:0000313" key="2">
    <source>
        <dbReference type="EMBL" id="OGY08676.1"/>
    </source>
</evidence>
<evidence type="ECO:0000313" key="3">
    <source>
        <dbReference type="Proteomes" id="UP000177967"/>
    </source>
</evidence>
<dbReference type="Pfam" id="PF13091">
    <property type="entry name" value="PLDc_2"/>
    <property type="match status" value="1"/>
</dbReference>
<reference evidence="2 3" key="1">
    <citation type="journal article" date="2016" name="Nat. Commun.">
        <title>Thousands of microbial genomes shed light on interconnected biogeochemical processes in an aquifer system.</title>
        <authorList>
            <person name="Anantharaman K."/>
            <person name="Brown C.T."/>
            <person name="Hug L.A."/>
            <person name="Sharon I."/>
            <person name="Castelle C.J."/>
            <person name="Probst A.J."/>
            <person name="Thomas B.C."/>
            <person name="Singh A."/>
            <person name="Wilkins M.J."/>
            <person name="Karaoz U."/>
            <person name="Brodie E.L."/>
            <person name="Williams K.H."/>
            <person name="Hubbard S.S."/>
            <person name="Banfield J.F."/>
        </authorList>
    </citation>
    <scope>NUCLEOTIDE SEQUENCE [LARGE SCALE GENOMIC DNA]</scope>
</reference>
<comment type="caution">
    <text evidence="2">The sequence shown here is derived from an EMBL/GenBank/DDBJ whole genome shotgun (WGS) entry which is preliminary data.</text>
</comment>
<dbReference type="GO" id="GO:0004519">
    <property type="term" value="F:endonuclease activity"/>
    <property type="evidence" value="ECO:0007669"/>
    <property type="project" value="UniProtKB-KW"/>
</dbReference>
<dbReference type="CDD" id="cd09117">
    <property type="entry name" value="PLDc_Bfil_DEXD_like"/>
    <property type="match status" value="1"/>
</dbReference>
<dbReference type="InterPro" id="IPR025202">
    <property type="entry name" value="PLD-like_dom"/>
</dbReference>
<organism evidence="2 3">
    <name type="scientific">Candidatus Blackburnbacteria bacterium RIFCSPHIGHO2_01_FULL_43_15b</name>
    <dbReference type="NCBI Taxonomy" id="1797513"/>
    <lineage>
        <taxon>Bacteria</taxon>
        <taxon>Candidatus Blackburniibacteriota</taxon>
    </lineage>
</organism>
<keyword evidence="2" id="KW-0540">Nuclease</keyword>
<dbReference type="EMBL" id="MHBW01000023">
    <property type="protein sequence ID" value="OGY08676.1"/>
    <property type="molecule type" value="Genomic_DNA"/>
</dbReference>
<proteinExistence type="predicted"/>
<evidence type="ECO:0000259" key="1">
    <source>
        <dbReference type="Pfam" id="PF13091"/>
    </source>
</evidence>
<name>A0A1G1UZY7_9BACT</name>
<dbReference type="SUPFAM" id="SSF56024">
    <property type="entry name" value="Phospholipase D/nuclease"/>
    <property type="match status" value="1"/>
</dbReference>
<dbReference type="Gene3D" id="3.30.870.10">
    <property type="entry name" value="Endonuclease Chain A"/>
    <property type="match status" value="1"/>
</dbReference>
<gene>
    <name evidence="2" type="ORF">A2782_04120</name>
</gene>
<dbReference type="Proteomes" id="UP000177967">
    <property type="component" value="Unassembled WGS sequence"/>
</dbReference>
<protein>
    <submittedName>
        <fullName evidence="2">Restriction endonuclease</fullName>
    </submittedName>
</protein>
<accession>A0A1G1UZY7</accession>
<keyword evidence="2" id="KW-0378">Hydrolase</keyword>
<sequence>MMAIQILSNLNYPIGNIINQELQNANSAKIAVAFLKYSGVKVIEKSLDSFLKNNGNIEIIAGLDFKTTDPQSIHYFIQLQKQVSGLKFYCYGDKDENKTDVVFHPKIYLFEKGRETTGIVGSTNLTRGGLLTNFEVNVVIKETKPLYFSQLEAIYNSVKFTDSVFSPDEEYLAGYSDVYKAFLQNEERAIKDEGVQNVVRQINRRAEFLPGTVPSIKSLIIEVIKKEQAKGTEFVPLQTIYEEVEKLVQEKNLAYKMDTFRNSIRGELNKHEAKSNHSDNMDLFVRSLEQKGYYSLTGKGKNYAGR</sequence>
<dbReference type="STRING" id="1797513.A2782_04120"/>